<organism evidence="8 9">
    <name type="scientific">Didymodactylos carnosus</name>
    <dbReference type="NCBI Taxonomy" id="1234261"/>
    <lineage>
        <taxon>Eukaryota</taxon>
        <taxon>Metazoa</taxon>
        <taxon>Spiralia</taxon>
        <taxon>Gnathifera</taxon>
        <taxon>Rotifera</taxon>
        <taxon>Eurotatoria</taxon>
        <taxon>Bdelloidea</taxon>
        <taxon>Philodinida</taxon>
        <taxon>Philodinidae</taxon>
        <taxon>Didymodactylos</taxon>
    </lineage>
</organism>
<dbReference type="InterPro" id="IPR047622">
    <property type="entry name" value="GPR1_FUN34_YAAH"/>
</dbReference>
<dbReference type="EMBL" id="CAJNOK010003040">
    <property type="protein sequence ID" value="CAF0885489.1"/>
    <property type="molecule type" value="Genomic_DNA"/>
</dbReference>
<keyword evidence="4 6" id="KW-1133">Transmembrane helix</keyword>
<dbReference type="NCBIfam" id="NF038013">
    <property type="entry name" value="AceTr_1"/>
    <property type="match status" value="1"/>
</dbReference>
<dbReference type="InterPro" id="IPR051633">
    <property type="entry name" value="AceTr"/>
</dbReference>
<feature type="transmembrane region" description="Helical" evidence="6">
    <location>
        <begin position="93"/>
        <end position="113"/>
    </location>
</feature>
<proteinExistence type="inferred from homology"/>
<keyword evidence="3 6" id="KW-0812">Transmembrane</keyword>
<reference evidence="8" key="1">
    <citation type="submission" date="2021-02" db="EMBL/GenBank/DDBJ databases">
        <authorList>
            <person name="Nowell W R."/>
        </authorList>
    </citation>
    <scope>NUCLEOTIDE SEQUENCE</scope>
</reference>
<dbReference type="GO" id="GO:0015123">
    <property type="term" value="F:acetate transmembrane transporter activity"/>
    <property type="evidence" value="ECO:0007669"/>
    <property type="project" value="TreeGrafter"/>
</dbReference>
<evidence type="ECO:0000256" key="3">
    <source>
        <dbReference type="ARBA" id="ARBA00022692"/>
    </source>
</evidence>
<feature type="transmembrane region" description="Helical" evidence="6">
    <location>
        <begin position="189"/>
        <end position="207"/>
    </location>
</feature>
<sequence>MTAYENSAFNGISNDTDRVEKSATLSGGAAVNKDQLATYERFLQFQRLINLYDTQSAVIPKKIGNPAPLGLCAFALTTFILSMYNAGATVPVTAHPGVVLGSAMFFGGLVQLLAGMWEFKAGNSFGALAFSAYGGFWLSVAALYVKAFGFLDDYNDDHVTINDALGVFFLGWTIFTFAMFIASHRTNGVLMALFFFLTLTFILLTASKFQNDHLNLKRAAGAFGILTSAIAWYGAFAALLTPDTSYFALPVYDLSKKAIISTIV</sequence>
<dbReference type="Proteomes" id="UP000682733">
    <property type="component" value="Unassembled WGS sequence"/>
</dbReference>
<comment type="subcellular location">
    <subcellularLocation>
        <location evidence="1">Membrane</location>
        <topology evidence="1">Multi-pass membrane protein</topology>
    </subcellularLocation>
</comment>
<evidence type="ECO:0000256" key="4">
    <source>
        <dbReference type="ARBA" id="ARBA00022989"/>
    </source>
</evidence>
<evidence type="ECO:0000256" key="2">
    <source>
        <dbReference type="ARBA" id="ARBA00005587"/>
    </source>
</evidence>
<feature type="transmembrane region" description="Helical" evidence="6">
    <location>
        <begin position="219"/>
        <end position="240"/>
    </location>
</feature>
<dbReference type="Proteomes" id="UP000677228">
    <property type="component" value="Unassembled WGS sequence"/>
</dbReference>
<evidence type="ECO:0000313" key="8">
    <source>
        <dbReference type="EMBL" id="CAF3668556.1"/>
    </source>
</evidence>
<dbReference type="Pfam" id="PF01184">
    <property type="entry name" value="Gpr1_Fun34_YaaH"/>
    <property type="match status" value="1"/>
</dbReference>
<feature type="transmembrane region" description="Helical" evidence="6">
    <location>
        <begin position="69"/>
        <end position="87"/>
    </location>
</feature>
<dbReference type="PROSITE" id="PS01114">
    <property type="entry name" value="GPR1_FUN34_YAAH"/>
    <property type="match status" value="1"/>
</dbReference>
<name>A0A8S2HUN9_9BILA</name>
<dbReference type="PANTHER" id="PTHR31123:SF1">
    <property type="entry name" value="ACCUMULATION OF DYADS PROTEIN 2-RELATED"/>
    <property type="match status" value="1"/>
</dbReference>
<comment type="similarity">
    <text evidence="2">Belongs to the acetate uptake transporter (AceTr) (TC 2.A.96) family.</text>
</comment>
<dbReference type="GO" id="GO:0005886">
    <property type="term" value="C:plasma membrane"/>
    <property type="evidence" value="ECO:0007669"/>
    <property type="project" value="TreeGrafter"/>
</dbReference>
<protein>
    <submittedName>
        <fullName evidence="8">Uncharacterized protein</fullName>
    </submittedName>
</protein>
<evidence type="ECO:0000313" key="9">
    <source>
        <dbReference type="Proteomes" id="UP000682733"/>
    </source>
</evidence>
<keyword evidence="5 6" id="KW-0472">Membrane</keyword>
<evidence type="ECO:0000313" key="7">
    <source>
        <dbReference type="EMBL" id="CAF0885489.1"/>
    </source>
</evidence>
<comment type="caution">
    <text evidence="8">The sequence shown here is derived from an EMBL/GenBank/DDBJ whole genome shotgun (WGS) entry which is preliminary data.</text>
</comment>
<evidence type="ECO:0000256" key="5">
    <source>
        <dbReference type="ARBA" id="ARBA00023136"/>
    </source>
</evidence>
<dbReference type="EMBL" id="CAJOBA010003042">
    <property type="protein sequence ID" value="CAF3668556.1"/>
    <property type="molecule type" value="Genomic_DNA"/>
</dbReference>
<evidence type="ECO:0000256" key="1">
    <source>
        <dbReference type="ARBA" id="ARBA00004141"/>
    </source>
</evidence>
<evidence type="ECO:0000256" key="6">
    <source>
        <dbReference type="SAM" id="Phobius"/>
    </source>
</evidence>
<gene>
    <name evidence="7" type="ORF">OVA965_LOCUS8847</name>
    <name evidence="8" type="ORF">TMI583_LOCUS8845</name>
</gene>
<dbReference type="AlphaFoldDB" id="A0A8S2HUN9"/>
<dbReference type="InterPro" id="IPR000791">
    <property type="entry name" value="Gpr1/Fun34/SatP-like"/>
</dbReference>
<feature type="transmembrane region" description="Helical" evidence="6">
    <location>
        <begin position="125"/>
        <end position="144"/>
    </location>
</feature>
<dbReference type="PANTHER" id="PTHR31123">
    <property type="entry name" value="ACCUMULATION OF DYADS PROTEIN 2-RELATED"/>
    <property type="match status" value="1"/>
</dbReference>
<feature type="transmembrane region" description="Helical" evidence="6">
    <location>
        <begin position="164"/>
        <end position="182"/>
    </location>
</feature>
<accession>A0A8S2HUN9</accession>